<feature type="domain" description="HAT C-terminal dimerisation" evidence="1">
    <location>
        <begin position="303"/>
        <end position="334"/>
    </location>
</feature>
<dbReference type="EMBL" id="CARXXK010001096">
    <property type="protein sequence ID" value="CAI6373394.1"/>
    <property type="molecule type" value="Genomic_DNA"/>
</dbReference>
<proteinExistence type="predicted"/>
<reference evidence="2 3" key="1">
    <citation type="submission" date="2023-01" db="EMBL/GenBank/DDBJ databases">
        <authorList>
            <person name="Whitehead M."/>
        </authorList>
    </citation>
    <scope>NUCLEOTIDE SEQUENCE [LARGE SCALE GENOMIC DNA]</scope>
</reference>
<gene>
    <name evidence="2" type="ORF">MEUPH1_LOCUS27153</name>
</gene>
<evidence type="ECO:0000313" key="2">
    <source>
        <dbReference type="EMBL" id="CAI6373394.1"/>
    </source>
</evidence>
<keyword evidence="3" id="KW-1185">Reference proteome</keyword>
<dbReference type="Pfam" id="PF05699">
    <property type="entry name" value="Dimer_Tnp_hAT"/>
    <property type="match status" value="1"/>
</dbReference>
<dbReference type="Proteomes" id="UP001160148">
    <property type="component" value="Unassembled WGS sequence"/>
</dbReference>
<dbReference type="PANTHER" id="PTHR46289">
    <property type="entry name" value="52 KDA REPRESSOR OF THE INHIBITOR OF THE PROTEIN KINASE-LIKE PROTEIN-RELATED"/>
    <property type="match status" value="1"/>
</dbReference>
<dbReference type="InterPro" id="IPR052958">
    <property type="entry name" value="IFN-induced_PKR_regulator"/>
</dbReference>
<dbReference type="GO" id="GO:0046983">
    <property type="term" value="F:protein dimerization activity"/>
    <property type="evidence" value="ECO:0007669"/>
    <property type="project" value="InterPro"/>
</dbReference>
<accession>A0AAV0XXM6</accession>
<sequence length="353" mass="40804">MNQLTKEILKSCANCMLNLYQILKICILKIQLYSGRIQNEIIDICDIYWICRYKNCEAIINNNIAIIATLQKEVEDQYDKDVAQAIGILNSIQNSDFVVVVFILYEVLSIINVLSQQIQSKSATLSKSVNVIKSVVLSFNDLRSNYAFSLFWIKVKDFCDDNDIVLTTPSTGGVQSQKRKRKEPITLQDYALTIPTGATCSINEDECVSVDVYWRRTVYFRIIDDVISNLNKRFSDESLEIATPIDNFFNLNINESLFFINRYNDILGTSYKNLKAEMMVLKNCLRNNYLLEDVICACYPEVYPNFYKLMQVALTIPISSATCERLFSSMRRIKNWLRTNIINKFAKKSRRLD</sequence>
<evidence type="ECO:0000313" key="3">
    <source>
        <dbReference type="Proteomes" id="UP001160148"/>
    </source>
</evidence>
<organism evidence="2 3">
    <name type="scientific">Macrosiphum euphorbiae</name>
    <name type="common">potato aphid</name>
    <dbReference type="NCBI Taxonomy" id="13131"/>
    <lineage>
        <taxon>Eukaryota</taxon>
        <taxon>Metazoa</taxon>
        <taxon>Ecdysozoa</taxon>
        <taxon>Arthropoda</taxon>
        <taxon>Hexapoda</taxon>
        <taxon>Insecta</taxon>
        <taxon>Pterygota</taxon>
        <taxon>Neoptera</taxon>
        <taxon>Paraneoptera</taxon>
        <taxon>Hemiptera</taxon>
        <taxon>Sternorrhyncha</taxon>
        <taxon>Aphidomorpha</taxon>
        <taxon>Aphidoidea</taxon>
        <taxon>Aphididae</taxon>
        <taxon>Macrosiphini</taxon>
        <taxon>Macrosiphum</taxon>
    </lineage>
</organism>
<dbReference type="PANTHER" id="PTHR46289:SF14">
    <property type="entry name" value="DUF4371 DOMAIN-CONTAINING PROTEIN"/>
    <property type="match status" value="1"/>
</dbReference>
<name>A0AAV0XXM6_9HEMI</name>
<comment type="caution">
    <text evidence="2">The sequence shown here is derived from an EMBL/GenBank/DDBJ whole genome shotgun (WGS) entry which is preliminary data.</text>
</comment>
<dbReference type="AlphaFoldDB" id="A0AAV0XXM6"/>
<dbReference type="SUPFAM" id="SSF53098">
    <property type="entry name" value="Ribonuclease H-like"/>
    <property type="match status" value="1"/>
</dbReference>
<dbReference type="InterPro" id="IPR012337">
    <property type="entry name" value="RNaseH-like_sf"/>
</dbReference>
<evidence type="ECO:0000259" key="1">
    <source>
        <dbReference type="Pfam" id="PF05699"/>
    </source>
</evidence>
<dbReference type="InterPro" id="IPR008906">
    <property type="entry name" value="HATC_C_dom"/>
</dbReference>
<protein>
    <recommendedName>
        <fullName evidence="1">HAT C-terminal dimerisation domain-containing protein</fullName>
    </recommendedName>
</protein>